<reference evidence="1 2" key="1">
    <citation type="submission" date="2019-08" db="EMBL/GenBank/DDBJ databases">
        <title>Lentzea from Indian Himalayas.</title>
        <authorList>
            <person name="Mandal S."/>
            <person name="Mallick Gupta A."/>
            <person name="Maiti P.K."/>
            <person name="Sarkar J."/>
            <person name="Mandal S."/>
        </authorList>
    </citation>
    <scope>NUCLEOTIDE SEQUENCE [LARGE SCALE GENOMIC DNA]</scope>
    <source>
        <strain evidence="1 2">PSKA42</strain>
    </source>
</reference>
<dbReference type="RefSeq" id="WP_167969748.1">
    <property type="nucleotide sequence ID" value="NZ_VSRL01000005.1"/>
</dbReference>
<evidence type="ECO:0000313" key="1">
    <source>
        <dbReference type="EMBL" id="NKE55706.1"/>
    </source>
</evidence>
<gene>
    <name evidence="1" type="ORF">FXN61_02255</name>
</gene>
<comment type="caution">
    <text evidence="1">The sequence shown here is derived from an EMBL/GenBank/DDBJ whole genome shotgun (WGS) entry which is preliminary data.</text>
</comment>
<dbReference type="Proteomes" id="UP001515943">
    <property type="component" value="Unassembled WGS sequence"/>
</dbReference>
<keyword evidence="2" id="KW-1185">Reference proteome</keyword>
<organism evidence="1 2">
    <name type="scientific">Lentzea indica</name>
    <dbReference type="NCBI Taxonomy" id="2604800"/>
    <lineage>
        <taxon>Bacteria</taxon>
        <taxon>Bacillati</taxon>
        <taxon>Actinomycetota</taxon>
        <taxon>Actinomycetes</taxon>
        <taxon>Pseudonocardiales</taxon>
        <taxon>Pseudonocardiaceae</taxon>
        <taxon>Lentzea</taxon>
    </lineage>
</organism>
<proteinExistence type="predicted"/>
<dbReference type="EMBL" id="VSRL01000005">
    <property type="protein sequence ID" value="NKE55706.1"/>
    <property type="molecule type" value="Genomic_DNA"/>
</dbReference>
<name>A0ABX1FAI6_9PSEU</name>
<evidence type="ECO:0000313" key="2">
    <source>
        <dbReference type="Proteomes" id="UP001515943"/>
    </source>
</evidence>
<sequence length="225" mass="24442">MQVDATPVMRELVSRFADDPARVDAWSDSELYAEIALAASVVAGESSVHEHLWNNAAAERINARMNSGWFADVRLGSPQAHYRDPGSTPRAVNVTNGDPRSIIGQKPQGALWTSSHLPDGSNGWSIFEQGGARELVDVKFDPHRVCVHHLDDIQDYVTLVTRYPRTAEGNAHVDWVAAAADLDAVHLTARGLARIEGVVRDTPFGAACLAGWNAECTAWLRSPPA</sequence>
<accession>A0ABX1FAI6</accession>
<protein>
    <submittedName>
        <fullName evidence="1">Uncharacterized protein</fullName>
    </submittedName>
</protein>